<evidence type="ECO:0008006" key="4">
    <source>
        <dbReference type="Google" id="ProtNLM"/>
    </source>
</evidence>
<reference evidence="2 3" key="1">
    <citation type="journal article" date="2016" name="Nat. Commun.">
        <title>Thousands of microbial genomes shed light on interconnected biogeochemical processes in an aquifer system.</title>
        <authorList>
            <person name="Anantharaman K."/>
            <person name="Brown C.T."/>
            <person name="Hug L.A."/>
            <person name="Sharon I."/>
            <person name="Castelle C.J."/>
            <person name="Probst A.J."/>
            <person name="Thomas B.C."/>
            <person name="Singh A."/>
            <person name="Wilkins M.J."/>
            <person name="Karaoz U."/>
            <person name="Brodie E.L."/>
            <person name="Williams K.H."/>
            <person name="Hubbard S.S."/>
            <person name="Banfield J.F."/>
        </authorList>
    </citation>
    <scope>NUCLEOTIDE SEQUENCE [LARGE SCALE GENOMIC DNA]</scope>
</reference>
<evidence type="ECO:0000313" key="3">
    <source>
        <dbReference type="Proteomes" id="UP000177486"/>
    </source>
</evidence>
<dbReference type="Proteomes" id="UP000177486">
    <property type="component" value="Unassembled WGS sequence"/>
</dbReference>
<feature type="transmembrane region" description="Helical" evidence="1">
    <location>
        <begin position="47"/>
        <end position="64"/>
    </location>
</feature>
<keyword evidence="1" id="KW-0472">Membrane</keyword>
<dbReference type="InterPro" id="IPR024414">
    <property type="entry name" value="Uncharacterised_PrgI"/>
</dbReference>
<gene>
    <name evidence="2" type="ORF">A2931_01160</name>
</gene>
<name>A0A1G2EVX3_9BACT</name>
<dbReference type="AlphaFoldDB" id="A0A1G2EVX3"/>
<accession>A0A1G2EVX3</accession>
<protein>
    <recommendedName>
        <fullName evidence="4">PrgI family protein</fullName>
    </recommendedName>
</protein>
<evidence type="ECO:0000313" key="2">
    <source>
        <dbReference type="EMBL" id="OGZ29662.1"/>
    </source>
</evidence>
<proteinExistence type="predicted"/>
<dbReference type="EMBL" id="MHMQ01000033">
    <property type="protein sequence ID" value="OGZ29662.1"/>
    <property type="molecule type" value="Genomic_DNA"/>
</dbReference>
<keyword evidence="1" id="KW-0812">Transmembrane</keyword>
<evidence type="ECO:0000256" key="1">
    <source>
        <dbReference type="SAM" id="Phobius"/>
    </source>
</evidence>
<dbReference type="Pfam" id="PF12666">
    <property type="entry name" value="PrgI"/>
    <property type="match status" value="1"/>
</dbReference>
<sequence length="134" mass="14909">MRQFSVPQFIEVEDKIFGPLTLKQFIYLLGGGAAAFIIYVLGGMIGLFILGVPILALALALAFYKINGQPFINIASSAISHYTKSKLYIWKRREVKKEDAQKAPAIEQKLVLPKIAGSKLKDLAWSLDVKEKVK</sequence>
<keyword evidence="1" id="KW-1133">Transmembrane helix</keyword>
<comment type="caution">
    <text evidence="2">The sequence shown here is derived from an EMBL/GenBank/DDBJ whole genome shotgun (WGS) entry which is preliminary data.</text>
</comment>
<organism evidence="2 3">
    <name type="scientific">Candidatus Niyogibacteria bacterium RIFCSPLOWO2_01_FULL_45_48</name>
    <dbReference type="NCBI Taxonomy" id="1801724"/>
    <lineage>
        <taxon>Bacteria</taxon>
        <taxon>Candidatus Niyogiibacteriota</taxon>
    </lineage>
</organism>
<feature type="transmembrane region" description="Helical" evidence="1">
    <location>
        <begin position="25"/>
        <end position="41"/>
    </location>
</feature>